<feature type="domain" description="Phosphomannose isomerase type I catalytic" evidence="16">
    <location>
        <begin position="7"/>
        <end position="155"/>
    </location>
</feature>
<evidence type="ECO:0000256" key="7">
    <source>
        <dbReference type="ARBA" id="ARBA00022723"/>
    </source>
</evidence>
<keyword evidence="7 11" id="KW-0479">Metal-binding</keyword>
<feature type="binding site" evidence="11">
    <location>
        <position position="114"/>
    </location>
    <ligand>
        <name>Zn(2+)</name>
        <dbReference type="ChEBI" id="CHEBI:29105"/>
    </ligand>
</feature>
<dbReference type="CDD" id="cd07011">
    <property type="entry name" value="cupin_PMI_type_I_N"/>
    <property type="match status" value="1"/>
</dbReference>
<feature type="binding site" evidence="11">
    <location>
        <position position="112"/>
    </location>
    <ligand>
        <name>Zn(2+)</name>
        <dbReference type="ChEBI" id="CHEBI:29105"/>
    </ligand>
</feature>
<evidence type="ECO:0000256" key="12">
    <source>
        <dbReference type="RuleBase" id="RU000611"/>
    </source>
</evidence>
<dbReference type="OrthoDB" id="6605218at2759"/>
<dbReference type="Pfam" id="PF01238">
    <property type="entry name" value="PMI_typeI_C"/>
    <property type="match status" value="1"/>
</dbReference>
<evidence type="ECO:0000259" key="15">
    <source>
        <dbReference type="Pfam" id="PF01238"/>
    </source>
</evidence>
<feature type="domain" description="Phosphomannose isomerase type I C-terminal" evidence="15">
    <location>
        <begin position="340"/>
        <end position="384"/>
    </location>
</feature>
<reference evidence="19" key="2">
    <citation type="submission" date="2015-01" db="EMBL/GenBank/DDBJ databases">
        <title>Evolutionary Origins and Diversification of the Mycorrhizal Mutualists.</title>
        <authorList>
            <consortium name="DOE Joint Genome Institute"/>
            <consortium name="Mycorrhizal Genomics Consortium"/>
            <person name="Kohler A."/>
            <person name="Kuo A."/>
            <person name="Nagy L.G."/>
            <person name="Floudas D."/>
            <person name="Copeland A."/>
            <person name="Barry K.W."/>
            <person name="Cichocki N."/>
            <person name="Veneault-Fourrey C."/>
            <person name="LaButti K."/>
            <person name="Lindquist E.A."/>
            <person name="Lipzen A."/>
            <person name="Lundell T."/>
            <person name="Morin E."/>
            <person name="Murat C."/>
            <person name="Riley R."/>
            <person name="Ohm R."/>
            <person name="Sun H."/>
            <person name="Tunlid A."/>
            <person name="Henrissat B."/>
            <person name="Grigoriev I.V."/>
            <person name="Hibbett D.S."/>
            <person name="Martin F."/>
        </authorList>
    </citation>
    <scope>NUCLEOTIDE SEQUENCE [LARGE SCALE GENOMIC DNA]</scope>
    <source>
        <strain evidence="19">F 1598</strain>
    </source>
</reference>
<dbReference type="AlphaFoldDB" id="A0A0C3FWT3"/>
<dbReference type="InParanoid" id="A0A0C3FWT3"/>
<evidence type="ECO:0000256" key="5">
    <source>
        <dbReference type="ARBA" id="ARBA00011956"/>
    </source>
</evidence>
<feature type="binding site" evidence="11">
    <location>
        <position position="279"/>
    </location>
    <ligand>
        <name>Zn(2+)</name>
        <dbReference type="ChEBI" id="CHEBI:29105"/>
    </ligand>
</feature>
<keyword evidence="8 11" id="KW-0862">Zinc</keyword>
<dbReference type="PROSITE" id="PS00966">
    <property type="entry name" value="PMI_I_2"/>
    <property type="match status" value="1"/>
</dbReference>
<evidence type="ECO:0000313" key="18">
    <source>
        <dbReference type="EMBL" id="KIM84044.1"/>
    </source>
</evidence>
<dbReference type="UniPathway" id="UPA00126">
    <property type="reaction ID" value="UER00423"/>
</dbReference>
<dbReference type="EMBL" id="KN832989">
    <property type="protein sequence ID" value="KIM84044.1"/>
    <property type="molecule type" value="Genomic_DNA"/>
</dbReference>
<name>A0A0C3FWT3_PILCF</name>
<keyword evidence="19" id="KW-1185">Reference proteome</keyword>
<accession>A0A0C3FWT3</accession>
<evidence type="ECO:0000256" key="4">
    <source>
        <dbReference type="ARBA" id="ARBA00010772"/>
    </source>
</evidence>
<dbReference type="GO" id="GO:0009298">
    <property type="term" value="P:GDP-mannose biosynthetic process"/>
    <property type="evidence" value="ECO:0007669"/>
    <property type="project" value="UniProtKB-UniPathway"/>
</dbReference>
<evidence type="ECO:0000256" key="13">
    <source>
        <dbReference type="RuleBase" id="RU004189"/>
    </source>
</evidence>
<dbReference type="InterPro" id="IPR014710">
    <property type="entry name" value="RmlC-like_jellyroll"/>
</dbReference>
<evidence type="ECO:0000256" key="10">
    <source>
        <dbReference type="PIRSR" id="PIRSR001480-1"/>
    </source>
</evidence>
<evidence type="ECO:0000256" key="8">
    <source>
        <dbReference type="ARBA" id="ARBA00022833"/>
    </source>
</evidence>
<evidence type="ECO:0000256" key="6">
    <source>
        <dbReference type="ARBA" id="ARBA00018236"/>
    </source>
</evidence>
<dbReference type="InterPro" id="IPR046456">
    <property type="entry name" value="PMI_typeI_C"/>
</dbReference>
<dbReference type="Pfam" id="PF20512">
    <property type="entry name" value="PMI_typeI_hel"/>
    <property type="match status" value="1"/>
</dbReference>
<protein>
    <recommendedName>
        <fullName evidence="6 12">Mannose-6-phosphate isomerase</fullName>
        <ecNumber evidence="5 12">5.3.1.8</ecNumber>
    </recommendedName>
</protein>
<comment type="catalytic activity">
    <reaction evidence="1 12">
        <text>D-mannose 6-phosphate = D-fructose 6-phosphate</text>
        <dbReference type="Rhea" id="RHEA:12356"/>
        <dbReference type="ChEBI" id="CHEBI:58735"/>
        <dbReference type="ChEBI" id="CHEBI:61527"/>
        <dbReference type="EC" id="5.3.1.8"/>
    </reaction>
</comment>
<dbReference type="STRING" id="765440.A0A0C3FWT3"/>
<feature type="active site" evidence="10">
    <location>
        <position position="298"/>
    </location>
</feature>
<dbReference type="GO" id="GO:0005829">
    <property type="term" value="C:cytosol"/>
    <property type="evidence" value="ECO:0007669"/>
    <property type="project" value="TreeGrafter"/>
</dbReference>
<proteinExistence type="inferred from homology"/>
<feature type="binding site" evidence="11">
    <location>
        <position position="139"/>
    </location>
    <ligand>
        <name>Zn(2+)</name>
        <dbReference type="ChEBI" id="CHEBI:29105"/>
    </ligand>
</feature>
<dbReference type="Proteomes" id="UP000054166">
    <property type="component" value="Unassembled WGS sequence"/>
</dbReference>
<dbReference type="HOGENOM" id="CLU_026967_0_0_1"/>
<reference evidence="18 19" key="1">
    <citation type="submission" date="2014-04" db="EMBL/GenBank/DDBJ databases">
        <authorList>
            <consortium name="DOE Joint Genome Institute"/>
            <person name="Kuo A."/>
            <person name="Tarkka M."/>
            <person name="Buscot F."/>
            <person name="Kohler A."/>
            <person name="Nagy L.G."/>
            <person name="Floudas D."/>
            <person name="Copeland A."/>
            <person name="Barry K.W."/>
            <person name="Cichocki N."/>
            <person name="Veneault-Fourrey C."/>
            <person name="LaButti K."/>
            <person name="Lindquist E.A."/>
            <person name="Lipzen A."/>
            <person name="Lundell T."/>
            <person name="Morin E."/>
            <person name="Murat C."/>
            <person name="Sun H."/>
            <person name="Tunlid A."/>
            <person name="Henrissat B."/>
            <person name="Grigoriev I.V."/>
            <person name="Hibbett D.S."/>
            <person name="Martin F."/>
            <person name="Nordberg H.P."/>
            <person name="Cantor M.N."/>
            <person name="Hua S.X."/>
        </authorList>
    </citation>
    <scope>NUCLEOTIDE SEQUENCE [LARGE SCALE GENOMIC DNA]</scope>
    <source>
        <strain evidence="18 19">F 1598</strain>
    </source>
</reference>
<dbReference type="InterPro" id="IPR016305">
    <property type="entry name" value="Mannose-6-P_Isomerase"/>
</dbReference>
<dbReference type="Gene3D" id="1.10.441.10">
    <property type="entry name" value="Phosphomannose Isomerase, domain 2"/>
    <property type="match status" value="1"/>
</dbReference>
<sequence length="429" mass="46165">MPSIPPVFALVPTTQSYDWGKTGSDSKVAQLASASNLSGFKLDEKTRYAELWMGTHPNSPSRVLSSNEILSEHLAAHPELLGDRVIDRFEASNGNLPFLFKVLSIDKALSIQTHPDKKTAEKLHAEQPNIYKDSNHKPEMAIALTPFTGLCGFMPLDQIATHLSSTPEFAALIPNSISETFISIASSTTPTGPKEKAALKDVFSALMTADQSDIKNQLKKLTKRFADGDVKDSEKDIKDLILGLDGQFPGDIGVFCPFLLNYVQLAPGESMFLGAGEPHAYVSGDMMECMANSDNVIRAGLTPKLRDIPNLVSGLTYTASLPSKHTVQPTPFHSSNVTMLYDPPVPEFSVLQIKIDPGVTESHPVVDGPSIAIITEGEGTIGWGDDQQSLNVSKGSVLFVAAGSELKMKAGEKGTGPLLIFRAFVEASP</sequence>
<evidence type="ECO:0000256" key="1">
    <source>
        <dbReference type="ARBA" id="ARBA00000757"/>
    </source>
</evidence>
<dbReference type="EC" id="5.3.1.8" evidence="5 12"/>
<comment type="cofactor">
    <cofactor evidence="11 12">
        <name>Zn(2+)</name>
        <dbReference type="ChEBI" id="CHEBI:29105"/>
    </cofactor>
    <text evidence="11 12">Binds 1 zinc ion per subunit.</text>
</comment>
<dbReference type="Gene3D" id="2.60.120.10">
    <property type="entry name" value="Jelly Rolls"/>
    <property type="match status" value="2"/>
</dbReference>
<evidence type="ECO:0000313" key="19">
    <source>
        <dbReference type="Proteomes" id="UP000054166"/>
    </source>
</evidence>
<evidence type="ECO:0000256" key="9">
    <source>
        <dbReference type="ARBA" id="ARBA00023235"/>
    </source>
</evidence>
<feature type="domain" description="Phosphomannose isomerase type I helical insertion" evidence="17">
    <location>
        <begin position="181"/>
        <end position="260"/>
    </location>
</feature>
<dbReference type="SUPFAM" id="SSF51182">
    <property type="entry name" value="RmlC-like cupins"/>
    <property type="match status" value="1"/>
</dbReference>
<dbReference type="InterPro" id="IPR011051">
    <property type="entry name" value="RmlC_Cupin_sf"/>
</dbReference>
<dbReference type="PRINTS" id="PR00714">
    <property type="entry name" value="MAN6PISMRASE"/>
</dbReference>
<comment type="function">
    <text evidence="2">Involved in the synthesis of the GDP-mannose and dolichol-phosphate-mannose required for a number of critical mannosyl transfer reactions.</text>
</comment>
<keyword evidence="9 12" id="KW-0413">Isomerase</keyword>
<dbReference type="PIRSF" id="PIRSF001480">
    <property type="entry name" value="Mannose-6-phosphate_isomerase"/>
    <property type="match status" value="1"/>
</dbReference>
<comment type="pathway">
    <text evidence="3 14">Nucleotide-sugar biosynthesis; GDP-alpha-D-mannose biosynthesis; alpha-D-mannose 1-phosphate from D-fructose 6-phosphate: step 1/2.</text>
</comment>
<organism evidence="18 19">
    <name type="scientific">Piloderma croceum (strain F 1598)</name>
    <dbReference type="NCBI Taxonomy" id="765440"/>
    <lineage>
        <taxon>Eukaryota</taxon>
        <taxon>Fungi</taxon>
        <taxon>Dikarya</taxon>
        <taxon>Basidiomycota</taxon>
        <taxon>Agaricomycotina</taxon>
        <taxon>Agaricomycetes</taxon>
        <taxon>Agaricomycetidae</taxon>
        <taxon>Atheliales</taxon>
        <taxon>Atheliaceae</taxon>
        <taxon>Piloderma</taxon>
    </lineage>
</organism>
<dbReference type="PROSITE" id="PS00965">
    <property type="entry name" value="PMI_I_1"/>
    <property type="match status" value="1"/>
</dbReference>
<evidence type="ECO:0000256" key="2">
    <source>
        <dbReference type="ARBA" id="ARBA00002564"/>
    </source>
</evidence>
<evidence type="ECO:0000256" key="14">
    <source>
        <dbReference type="RuleBase" id="RU004248"/>
    </source>
</evidence>
<dbReference type="InterPro" id="IPR001250">
    <property type="entry name" value="Man6P_Isoase-1"/>
</dbReference>
<dbReference type="FunFam" id="2.60.120.10:FF:000044">
    <property type="entry name" value="Mannose-6-phosphate isomerase"/>
    <property type="match status" value="1"/>
</dbReference>
<dbReference type="NCBIfam" id="TIGR00218">
    <property type="entry name" value="manA"/>
    <property type="match status" value="1"/>
</dbReference>
<dbReference type="GO" id="GO:0008270">
    <property type="term" value="F:zinc ion binding"/>
    <property type="evidence" value="ECO:0007669"/>
    <property type="project" value="InterPro"/>
</dbReference>
<dbReference type="FunCoup" id="A0A0C3FWT3">
    <property type="interactions" value="393"/>
</dbReference>
<dbReference type="PANTHER" id="PTHR10309">
    <property type="entry name" value="MANNOSE-6-PHOSPHATE ISOMERASE"/>
    <property type="match status" value="1"/>
</dbReference>
<comment type="similarity">
    <text evidence="4 13">Belongs to the mannose-6-phosphate isomerase type 1 family.</text>
</comment>
<evidence type="ECO:0000259" key="16">
    <source>
        <dbReference type="Pfam" id="PF20511"/>
    </source>
</evidence>
<dbReference type="InterPro" id="IPR046458">
    <property type="entry name" value="PMI_typeI_hel"/>
</dbReference>
<dbReference type="GO" id="GO:0005975">
    <property type="term" value="P:carbohydrate metabolic process"/>
    <property type="evidence" value="ECO:0007669"/>
    <property type="project" value="InterPro"/>
</dbReference>
<dbReference type="PANTHER" id="PTHR10309:SF0">
    <property type="entry name" value="MANNOSE-6-PHOSPHATE ISOMERASE"/>
    <property type="match status" value="1"/>
</dbReference>
<dbReference type="InterPro" id="IPR046457">
    <property type="entry name" value="PMI_typeI_cat"/>
</dbReference>
<evidence type="ECO:0000256" key="11">
    <source>
        <dbReference type="PIRSR" id="PIRSR001480-2"/>
    </source>
</evidence>
<dbReference type="Pfam" id="PF20511">
    <property type="entry name" value="PMI_typeI_cat"/>
    <property type="match status" value="1"/>
</dbReference>
<evidence type="ECO:0000256" key="3">
    <source>
        <dbReference type="ARBA" id="ARBA00004666"/>
    </source>
</evidence>
<dbReference type="GO" id="GO:0004476">
    <property type="term" value="F:mannose-6-phosphate isomerase activity"/>
    <property type="evidence" value="ECO:0007669"/>
    <property type="project" value="UniProtKB-EC"/>
</dbReference>
<gene>
    <name evidence="18" type="ORF">PILCRDRAFT_424610</name>
</gene>
<dbReference type="InterPro" id="IPR018050">
    <property type="entry name" value="Pmannose_isomerase-type1_CS"/>
</dbReference>
<evidence type="ECO:0000259" key="17">
    <source>
        <dbReference type="Pfam" id="PF20512"/>
    </source>
</evidence>